<comment type="caution">
    <text evidence="2">The sequence shown here is derived from an EMBL/GenBank/DDBJ whole genome shotgun (WGS) entry which is preliminary data.</text>
</comment>
<name>A0A178IN38_9BACT</name>
<dbReference type="Gene3D" id="3.40.50.1110">
    <property type="entry name" value="SGNH hydrolase"/>
    <property type="match status" value="1"/>
</dbReference>
<dbReference type="Gene3D" id="2.60.120.260">
    <property type="entry name" value="Galactose-binding domain-like"/>
    <property type="match status" value="1"/>
</dbReference>
<sequence length="433" mass="45930">MLRAAALPPEFSARDGLPNARAKALAGGQVRVAFLGGSITAANGWRVHTLEILRGVFPKAAFTEIYAAVSGTGSNYGAARLQRDVLRHKPDLLFVEFAVNDSGQRTDAIAAQMEGIVRQTWAASPGTDICFVYTLTINMLERIKAGEYPPSAAAMEKVAAHYCIPSVQFGVEVARRDEAGTLVFHAPSSVKADAAGNDAQGRLIFTRDKTHPTDAGHRIYAATLKRTLPPILETGRPGPHAIAAPLTADNWQRAQLVTIPDSAATAQAASAWRKLAPRDTVAAQAGSMAPPIWVAFTPGATAEFRFKGTRIGLIGLKGADNGKFRCFIDGQPVATDTLFDSFSTPGRHPLKPWFFQNMLSDSEHTVRIELLAEKINKAAIMKKAGVNVADPTPDAVTSAGAGTSAYDGHVLYLCGFLIVGEPVAAPVLTAPAP</sequence>
<dbReference type="GO" id="GO:0016788">
    <property type="term" value="F:hydrolase activity, acting on ester bonds"/>
    <property type="evidence" value="ECO:0007669"/>
    <property type="project" value="UniProtKB-ARBA"/>
</dbReference>
<dbReference type="AlphaFoldDB" id="A0A178IN38"/>
<dbReference type="PANTHER" id="PTHR34407">
    <property type="entry name" value="EXPRESSED PROTEIN"/>
    <property type="match status" value="1"/>
</dbReference>
<gene>
    <name evidence="2" type="ORF">AW736_06705</name>
</gene>
<accession>A0A178IN38</accession>
<protein>
    <recommendedName>
        <fullName evidence="1">SGNH hydrolase-type esterase domain-containing protein</fullName>
    </recommendedName>
</protein>
<dbReference type="Proteomes" id="UP000078486">
    <property type="component" value="Unassembled WGS sequence"/>
</dbReference>
<keyword evidence="3" id="KW-1185">Reference proteome</keyword>
<proteinExistence type="predicted"/>
<organism evidence="2 3">
    <name type="scientific">Termitidicoccus mucosus</name>
    <dbReference type="NCBI Taxonomy" id="1184151"/>
    <lineage>
        <taxon>Bacteria</taxon>
        <taxon>Pseudomonadati</taxon>
        <taxon>Verrucomicrobiota</taxon>
        <taxon>Opitutia</taxon>
        <taxon>Opitutales</taxon>
        <taxon>Opitutaceae</taxon>
        <taxon>Termitidicoccus</taxon>
    </lineage>
</organism>
<dbReference type="InterPro" id="IPR013830">
    <property type="entry name" value="SGNH_hydro"/>
</dbReference>
<dbReference type="STRING" id="1184151.AW736_06705"/>
<reference evidence="2 3" key="1">
    <citation type="submission" date="2016-01" db="EMBL/GenBank/DDBJ databases">
        <title>High potential of lignocellulose degradation of a new Verrucomicrobia species.</title>
        <authorList>
            <person name="Wang Y."/>
            <person name="Shi Y."/>
            <person name="Qiu Z."/>
            <person name="Liu S."/>
            <person name="Yang H."/>
        </authorList>
    </citation>
    <scope>NUCLEOTIDE SEQUENCE [LARGE SCALE GENOMIC DNA]</scope>
    <source>
        <strain evidence="2 3">TSB47</strain>
    </source>
</reference>
<dbReference type="Pfam" id="PF13472">
    <property type="entry name" value="Lipase_GDSL_2"/>
    <property type="match status" value="1"/>
</dbReference>
<evidence type="ECO:0000313" key="3">
    <source>
        <dbReference type="Proteomes" id="UP000078486"/>
    </source>
</evidence>
<dbReference type="EMBL" id="LRRQ01000050">
    <property type="protein sequence ID" value="OAM90727.1"/>
    <property type="molecule type" value="Genomic_DNA"/>
</dbReference>
<dbReference type="CDD" id="cd00229">
    <property type="entry name" value="SGNH_hydrolase"/>
    <property type="match status" value="1"/>
</dbReference>
<evidence type="ECO:0000259" key="1">
    <source>
        <dbReference type="Pfam" id="PF13472"/>
    </source>
</evidence>
<dbReference type="PANTHER" id="PTHR34407:SF1">
    <property type="entry name" value="SGNH HYDROLASE-TYPE ESTERASE DOMAIN-CONTAINING PROTEIN"/>
    <property type="match status" value="1"/>
</dbReference>
<evidence type="ECO:0000313" key="2">
    <source>
        <dbReference type="EMBL" id="OAM90727.1"/>
    </source>
</evidence>
<feature type="domain" description="SGNH hydrolase-type esterase" evidence="1">
    <location>
        <begin position="34"/>
        <end position="219"/>
    </location>
</feature>
<dbReference type="InterPro" id="IPR036514">
    <property type="entry name" value="SGNH_hydro_sf"/>
</dbReference>
<dbReference type="SUPFAM" id="SSF52266">
    <property type="entry name" value="SGNH hydrolase"/>
    <property type="match status" value="1"/>
</dbReference>